<keyword evidence="3" id="KW-1185">Reference proteome</keyword>
<sequence>MLRHRSSLPALLIVGVYVVALAVVAVFALAAGDLGALWWLTLFAEADNGAAATWPDVLALLLAGMLWAWALWQCLRGPLAGPPPELDRDTRRLRVALYATAASWLLHVLTPSWPWWAEALDGVMMCGVVLLFQPVLGRNLERAGRVRVVGVLGYGGGAVVNVLDILDRPVPEALALVCGLAALIWMMLVIRAQRSDRRWQRATVRYGIAALVGPLVAAVAVGVLARMGNLHTAAAFAGVEGALMVIWLVRSGHDLADPSQEPERRTYTTSTHPL</sequence>
<evidence type="ECO:0000256" key="1">
    <source>
        <dbReference type="SAM" id="Phobius"/>
    </source>
</evidence>
<feature type="transmembrane region" description="Helical" evidence="1">
    <location>
        <begin position="173"/>
        <end position="192"/>
    </location>
</feature>
<comment type="caution">
    <text evidence="2">The sequence shown here is derived from an EMBL/GenBank/DDBJ whole genome shotgun (WGS) entry which is preliminary data.</text>
</comment>
<dbReference type="Proteomes" id="UP001589532">
    <property type="component" value="Unassembled WGS sequence"/>
</dbReference>
<keyword evidence="1" id="KW-0812">Transmembrane</keyword>
<feature type="transmembrane region" description="Helical" evidence="1">
    <location>
        <begin position="204"/>
        <end position="224"/>
    </location>
</feature>
<accession>A0ABV5S9H5</accession>
<evidence type="ECO:0000313" key="2">
    <source>
        <dbReference type="EMBL" id="MFB9628330.1"/>
    </source>
</evidence>
<feature type="transmembrane region" description="Helical" evidence="1">
    <location>
        <begin position="230"/>
        <end position="249"/>
    </location>
</feature>
<protein>
    <recommendedName>
        <fullName evidence="4">DUF998 domain-containing protein</fullName>
    </recommendedName>
</protein>
<gene>
    <name evidence="2" type="ORF">ACFFSA_35040</name>
</gene>
<reference evidence="2 3" key="1">
    <citation type="submission" date="2024-09" db="EMBL/GenBank/DDBJ databases">
        <authorList>
            <person name="Sun Q."/>
            <person name="Mori K."/>
        </authorList>
    </citation>
    <scope>NUCLEOTIDE SEQUENCE [LARGE SCALE GENOMIC DNA]</scope>
    <source>
        <strain evidence="2 3">JCM 3143</strain>
    </source>
</reference>
<name>A0ABV5S9H5_9ACTN</name>
<organism evidence="2 3">
    <name type="scientific">Nonomuraea helvata</name>
    <dbReference type="NCBI Taxonomy" id="37484"/>
    <lineage>
        <taxon>Bacteria</taxon>
        <taxon>Bacillati</taxon>
        <taxon>Actinomycetota</taxon>
        <taxon>Actinomycetes</taxon>
        <taxon>Streptosporangiales</taxon>
        <taxon>Streptosporangiaceae</taxon>
        <taxon>Nonomuraea</taxon>
    </lineage>
</organism>
<evidence type="ECO:0000313" key="3">
    <source>
        <dbReference type="Proteomes" id="UP001589532"/>
    </source>
</evidence>
<evidence type="ECO:0008006" key="4">
    <source>
        <dbReference type="Google" id="ProtNLM"/>
    </source>
</evidence>
<dbReference type="RefSeq" id="WP_344998312.1">
    <property type="nucleotide sequence ID" value="NZ_BAAAXV010000009.1"/>
</dbReference>
<feature type="transmembrane region" description="Helical" evidence="1">
    <location>
        <begin position="52"/>
        <end position="72"/>
    </location>
</feature>
<feature type="transmembrane region" description="Helical" evidence="1">
    <location>
        <begin position="93"/>
        <end position="109"/>
    </location>
</feature>
<feature type="transmembrane region" description="Helical" evidence="1">
    <location>
        <begin position="12"/>
        <end position="40"/>
    </location>
</feature>
<keyword evidence="1" id="KW-1133">Transmembrane helix</keyword>
<dbReference type="EMBL" id="JBHMBW010000040">
    <property type="protein sequence ID" value="MFB9628330.1"/>
    <property type="molecule type" value="Genomic_DNA"/>
</dbReference>
<proteinExistence type="predicted"/>
<keyword evidence="1" id="KW-0472">Membrane</keyword>